<evidence type="ECO:0000256" key="8">
    <source>
        <dbReference type="SAM" id="Phobius"/>
    </source>
</evidence>
<sequence>MTLFRYHVLDRDGRRSSGQLQAATRDKAITQLQAYGFLILEIRPAVATVFFAPPFRKTEVSAAEVVRFTQQLATLLDAGQPLESALALLARQSAKRPLRELIGRLQECVKGGGSLSIAIASESSIFSNFYLSLVRAGEAAGMLAQTLVQLSHYLERAQSQRGELVSALIYPAFLVAGVLGSLVLLMTYVVPQFVPIFKDLNVALPLITELILFTGESLVQWGVYLVLLVILGSGWIVRSLRDPSRRLRLDAYLLRRRVLGVFLQGVETARFALTLGTLLERKVTLLSGMTIARQVASNRAFQGGLERAAMQTKEGVSLSDALEQTGVFPELAVQMIRVGEQTGKMSGLLLKLADIYDQETQRTLKRFMAALVPILTLVMTALVAVIMLAIMLPLMSLTSNI</sequence>
<keyword evidence="5 8" id="KW-0812">Transmembrane</keyword>
<comment type="similarity">
    <text evidence="2">Belongs to the GSP F family.</text>
</comment>
<dbReference type="Proteomes" id="UP000199620">
    <property type="component" value="Chromosome I"/>
</dbReference>
<evidence type="ECO:0000256" key="4">
    <source>
        <dbReference type="ARBA" id="ARBA00022519"/>
    </source>
</evidence>
<feature type="transmembrane region" description="Helical" evidence="8">
    <location>
        <begin position="367"/>
        <end position="392"/>
    </location>
</feature>
<name>A0A5B2UIA7_9PSED</name>
<dbReference type="EMBL" id="LT629800">
    <property type="protein sequence ID" value="SDV08955.1"/>
    <property type="molecule type" value="Genomic_DNA"/>
</dbReference>
<evidence type="ECO:0000313" key="10">
    <source>
        <dbReference type="EMBL" id="KAA2226160.1"/>
    </source>
</evidence>
<dbReference type="GO" id="GO:0015628">
    <property type="term" value="P:protein secretion by the type II secretion system"/>
    <property type="evidence" value="ECO:0007669"/>
    <property type="project" value="TreeGrafter"/>
</dbReference>
<dbReference type="InterPro" id="IPR042094">
    <property type="entry name" value="T2SS_GspF_sf"/>
</dbReference>
<evidence type="ECO:0000256" key="5">
    <source>
        <dbReference type="ARBA" id="ARBA00022692"/>
    </source>
</evidence>
<dbReference type="RefSeq" id="WP_090292546.1">
    <property type="nucleotide sequence ID" value="NZ_BMNU01000024.1"/>
</dbReference>
<feature type="transmembrane region" description="Helical" evidence="8">
    <location>
        <begin position="168"/>
        <end position="190"/>
    </location>
</feature>
<dbReference type="Proteomes" id="UP000325296">
    <property type="component" value="Unassembled WGS sequence"/>
</dbReference>
<gene>
    <name evidence="10" type="ORF">F1720_27615</name>
    <name evidence="11" type="ORF">SAMN04490181_4569</name>
</gene>
<reference evidence="11 12" key="1">
    <citation type="submission" date="2016-10" db="EMBL/GenBank/DDBJ databases">
        <authorList>
            <person name="Varghese N."/>
            <person name="Submissions S."/>
        </authorList>
    </citation>
    <scope>NUCLEOTIDE SEQUENCE [LARGE SCALE GENOMIC DNA]</scope>
    <source>
        <strain evidence="11 12">BS2771</strain>
    </source>
</reference>
<dbReference type="InterPro" id="IPR018076">
    <property type="entry name" value="T2SS_GspF_dom"/>
</dbReference>
<dbReference type="PANTHER" id="PTHR30012">
    <property type="entry name" value="GENERAL SECRETION PATHWAY PROTEIN"/>
    <property type="match status" value="1"/>
</dbReference>
<accession>A0A5B2UIA7</accession>
<comment type="subcellular location">
    <subcellularLocation>
        <location evidence="1">Cell inner membrane</location>
        <topology evidence="1">Multi-pass membrane protein</topology>
    </subcellularLocation>
</comment>
<evidence type="ECO:0000259" key="9">
    <source>
        <dbReference type="Pfam" id="PF00482"/>
    </source>
</evidence>
<keyword evidence="12" id="KW-1185">Reference proteome</keyword>
<dbReference type="Gene3D" id="1.20.81.30">
    <property type="entry name" value="Type II secretion system (T2SS), domain F"/>
    <property type="match status" value="2"/>
</dbReference>
<keyword evidence="6 8" id="KW-1133">Transmembrane helix</keyword>
<reference evidence="10 13" key="2">
    <citation type="submission" date="2019-09" db="EMBL/GenBank/DDBJ databases">
        <title>Draft genome sequence of Pseudomonas brenneri CCUG 51514(T).</title>
        <authorList>
            <person name="Tunovic T."/>
            <person name="Pineiro-Iglesias B."/>
            <person name="Unosson C."/>
            <person name="Inganas E."/>
            <person name="Ohlen M."/>
            <person name="Cardew S."/>
            <person name="Jensie-Markopoulos S."/>
            <person name="Salva-Serra F."/>
            <person name="Jaen-Luchoro D."/>
            <person name="Svensson-Stadler L."/>
            <person name="Chun J."/>
            <person name="Moore E."/>
        </authorList>
    </citation>
    <scope>NUCLEOTIDE SEQUENCE [LARGE SCALE GENOMIC DNA]</scope>
    <source>
        <strain evidence="10 13">CCUG 51514</strain>
    </source>
</reference>
<dbReference type="PANTHER" id="PTHR30012:SF7">
    <property type="entry name" value="PROTEIN TRANSPORT PROTEIN HOFC HOMOLOG"/>
    <property type="match status" value="1"/>
</dbReference>
<dbReference type="Pfam" id="PF00482">
    <property type="entry name" value="T2SSF"/>
    <property type="match status" value="2"/>
</dbReference>
<feature type="transmembrane region" description="Helical" evidence="8">
    <location>
        <begin position="218"/>
        <end position="237"/>
    </location>
</feature>
<evidence type="ECO:0000313" key="11">
    <source>
        <dbReference type="EMBL" id="SDV08955.1"/>
    </source>
</evidence>
<dbReference type="PRINTS" id="PR00812">
    <property type="entry name" value="BCTERIALGSPF"/>
</dbReference>
<evidence type="ECO:0000256" key="3">
    <source>
        <dbReference type="ARBA" id="ARBA00022475"/>
    </source>
</evidence>
<keyword evidence="3" id="KW-1003">Cell membrane</keyword>
<evidence type="ECO:0000256" key="7">
    <source>
        <dbReference type="ARBA" id="ARBA00023136"/>
    </source>
</evidence>
<evidence type="ECO:0000313" key="12">
    <source>
        <dbReference type="Proteomes" id="UP000199620"/>
    </source>
</evidence>
<proteinExistence type="inferred from homology"/>
<organism evidence="10 13">
    <name type="scientific">Pseudomonas brenneri</name>
    <dbReference type="NCBI Taxonomy" id="129817"/>
    <lineage>
        <taxon>Bacteria</taxon>
        <taxon>Pseudomonadati</taxon>
        <taxon>Pseudomonadota</taxon>
        <taxon>Gammaproteobacteria</taxon>
        <taxon>Pseudomonadales</taxon>
        <taxon>Pseudomonadaceae</taxon>
        <taxon>Pseudomonas</taxon>
    </lineage>
</organism>
<evidence type="ECO:0000313" key="13">
    <source>
        <dbReference type="Proteomes" id="UP000325296"/>
    </source>
</evidence>
<dbReference type="OrthoDB" id="9805682at2"/>
<dbReference type="EMBL" id="VUOL01000030">
    <property type="protein sequence ID" value="KAA2226160.1"/>
    <property type="molecule type" value="Genomic_DNA"/>
</dbReference>
<feature type="domain" description="Type II secretion system protein GspF" evidence="9">
    <location>
        <begin position="271"/>
        <end position="393"/>
    </location>
</feature>
<dbReference type="GO" id="GO:0005886">
    <property type="term" value="C:plasma membrane"/>
    <property type="evidence" value="ECO:0007669"/>
    <property type="project" value="UniProtKB-SubCell"/>
</dbReference>
<keyword evidence="4" id="KW-0997">Cell inner membrane</keyword>
<dbReference type="FunFam" id="1.20.81.30:FF:000001">
    <property type="entry name" value="Type II secretion system protein F"/>
    <property type="match status" value="2"/>
</dbReference>
<dbReference type="AlphaFoldDB" id="A0A5B2UIA7"/>
<evidence type="ECO:0000256" key="6">
    <source>
        <dbReference type="ARBA" id="ARBA00022989"/>
    </source>
</evidence>
<evidence type="ECO:0000256" key="2">
    <source>
        <dbReference type="ARBA" id="ARBA00005745"/>
    </source>
</evidence>
<feature type="domain" description="Type II secretion system protein GspF" evidence="9">
    <location>
        <begin position="68"/>
        <end position="191"/>
    </location>
</feature>
<keyword evidence="7 8" id="KW-0472">Membrane</keyword>
<evidence type="ECO:0000256" key="1">
    <source>
        <dbReference type="ARBA" id="ARBA00004429"/>
    </source>
</evidence>
<dbReference type="InterPro" id="IPR003004">
    <property type="entry name" value="GspF/PilC"/>
</dbReference>
<protein>
    <submittedName>
        <fullName evidence="11">Type II secretion system protein F (GspF)</fullName>
    </submittedName>
    <submittedName>
        <fullName evidence="10">Type II secretion system protein GspF</fullName>
    </submittedName>
</protein>